<comment type="cofactor">
    <cofactor evidence="1">
        <name>pyridoxal 5'-phosphate</name>
        <dbReference type="ChEBI" id="CHEBI:597326"/>
    </cofactor>
</comment>
<comment type="catalytic activity">
    <reaction evidence="6">
        <text>L-serine = pyruvate + NH4(+)</text>
        <dbReference type="Rhea" id="RHEA:19169"/>
        <dbReference type="ChEBI" id="CHEBI:15361"/>
        <dbReference type="ChEBI" id="CHEBI:28938"/>
        <dbReference type="ChEBI" id="CHEBI:33384"/>
        <dbReference type="EC" id="4.3.1.17"/>
    </reaction>
</comment>
<keyword evidence="9" id="KW-1185">Reference proteome</keyword>
<dbReference type="PANTHER" id="PTHR48078">
    <property type="entry name" value="THREONINE DEHYDRATASE, MITOCHONDRIAL-RELATED"/>
    <property type="match status" value="1"/>
</dbReference>
<dbReference type="EMBL" id="CAJPVI010000068">
    <property type="protein sequence ID" value="CAG2159947.1"/>
    <property type="molecule type" value="Genomic_DNA"/>
</dbReference>
<keyword evidence="5 8" id="KW-0456">Lyase</keyword>
<dbReference type="InterPro" id="IPR001926">
    <property type="entry name" value="TrpB-like_PALP"/>
</dbReference>
<evidence type="ECO:0000256" key="6">
    <source>
        <dbReference type="ARBA" id="ARBA00049406"/>
    </source>
</evidence>
<evidence type="ECO:0000256" key="1">
    <source>
        <dbReference type="ARBA" id="ARBA00001933"/>
    </source>
</evidence>
<comment type="similarity">
    <text evidence="2">Belongs to the serine/threonine dehydratase family.</text>
</comment>
<evidence type="ECO:0000313" key="9">
    <source>
        <dbReference type="Proteomes" id="UP000672657"/>
    </source>
</evidence>
<sequence>MNLHIETPLVESRPLSVLAGRRVWLKLEALQPPGSFKIRGIGHACQTYVARGARRFVSSSGGNAGLAVAYTGRRLGVPVTVVVPETTTDMARKLLCMEGAEVVVHGGSWQEANQHAQSLLGPNDAFLHPFDDPLLWHGHASMIDEVAQAGCKPDAVVLSVGGGGLLSGVVEGLHRNKWHDVPVLAVETEGAASFHAAVRAGHSVELERLSSVATSLGAKRVCEQALRCAAAHPVQSVVVSDRSALSACERFLADHRILVEPACGASLAAVYDRAPALEGHDNVLVIVCGGATATIDQIRAWGRS</sequence>
<dbReference type="RefSeq" id="WP_211957877.1">
    <property type="nucleotide sequence ID" value="NZ_CAJPVI010000068.1"/>
</dbReference>
<dbReference type="PANTHER" id="PTHR48078:SF2">
    <property type="entry name" value="CATABOLIC L-SERINE_THREONINE DEHYDRATASE"/>
    <property type="match status" value="1"/>
</dbReference>
<dbReference type="SUPFAM" id="SSF53686">
    <property type="entry name" value="Tryptophan synthase beta subunit-like PLP-dependent enzymes"/>
    <property type="match status" value="1"/>
</dbReference>
<gene>
    <name evidence="8" type="primary">psdht</name>
    <name evidence="8" type="ORF">LMG26411_07107</name>
</gene>
<accession>A0ABM8TTW2</accession>
<evidence type="ECO:0000256" key="3">
    <source>
        <dbReference type="ARBA" id="ARBA00012093"/>
    </source>
</evidence>
<keyword evidence="4" id="KW-0663">Pyridoxal phosphate</keyword>
<evidence type="ECO:0000256" key="4">
    <source>
        <dbReference type="ARBA" id="ARBA00022898"/>
    </source>
</evidence>
<organism evidence="8 9">
    <name type="scientific">Cupriavidus numazuensis</name>
    <dbReference type="NCBI Taxonomy" id="221992"/>
    <lineage>
        <taxon>Bacteria</taxon>
        <taxon>Pseudomonadati</taxon>
        <taxon>Pseudomonadota</taxon>
        <taxon>Betaproteobacteria</taxon>
        <taxon>Burkholderiales</taxon>
        <taxon>Burkholderiaceae</taxon>
        <taxon>Cupriavidus</taxon>
    </lineage>
</organism>
<proteinExistence type="inferred from homology"/>
<dbReference type="EC" id="4.3.1.17" evidence="3"/>
<reference evidence="8 9" key="1">
    <citation type="submission" date="2021-03" db="EMBL/GenBank/DDBJ databases">
        <authorList>
            <person name="Peeters C."/>
        </authorList>
    </citation>
    <scope>NUCLEOTIDE SEQUENCE [LARGE SCALE GENOMIC DNA]</scope>
    <source>
        <strain evidence="8 9">LMG 26411</strain>
    </source>
</reference>
<evidence type="ECO:0000313" key="8">
    <source>
        <dbReference type="EMBL" id="CAG2159947.1"/>
    </source>
</evidence>
<evidence type="ECO:0000256" key="5">
    <source>
        <dbReference type="ARBA" id="ARBA00023239"/>
    </source>
</evidence>
<dbReference type="GO" id="GO:0016829">
    <property type="term" value="F:lyase activity"/>
    <property type="evidence" value="ECO:0007669"/>
    <property type="project" value="UniProtKB-KW"/>
</dbReference>
<dbReference type="Proteomes" id="UP000672657">
    <property type="component" value="Unassembled WGS sequence"/>
</dbReference>
<dbReference type="Gene3D" id="3.40.50.1100">
    <property type="match status" value="2"/>
</dbReference>
<dbReference type="InterPro" id="IPR036052">
    <property type="entry name" value="TrpB-like_PALP_sf"/>
</dbReference>
<dbReference type="InterPro" id="IPR050147">
    <property type="entry name" value="Ser/Thr_Dehydratase"/>
</dbReference>
<feature type="domain" description="Tryptophan synthase beta chain-like PALP" evidence="7">
    <location>
        <begin position="5"/>
        <end position="289"/>
    </location>
</feature>
<comment type="caution">
    <text evidence="8">The sequence shown here is derived from an EMBL/GenBank/DDBJ whole genome shotgun (WGS) entry which is preliminary data.</text>
</comment>
<dbReference type="Pfam" id="PF00291">
    <property type="entry name" value="PALP"/>
    <property type="match status" value="1"/>
</dbReference>
<protein>
    <recommendedName>
        <fullName evidence="3">L-serine ammonia-lyase</fullName>
        <ecNumber evidence="3">4.3.1.17</ecNumber>
    </recommendedName>
</protein>
<evidence type="ECO:0000256" key="2">
    <source>
        <dbReference type="ARBA" id="ARBA00010869"/>
    </source>
</evidence>
<name>A0ABM8TTW2_9BURK</name>
<evidence type="ECO:0000259" key="7">
    <source>
        <dbReference type="Pfam" id="PF00291"/>
    </source>
</evidence>